<protein>
    <submittedName>
        <fullName evidence="2">Uncharacterized protein</fullName>
    </submittedName>
</protein>
<evidence type="ECO:0000256" key="1">
    <source>
        <dbReference type="SAM" id="MobiDB-lite"/>
    </source>
</evidence>
<keyword evidence="3" id="KW-1185">Reference proteome</keyword>
<accession>A0A8H7W8E2</accession>
<evidence type="ECO:0000313" key="3">
    <source>
        <dbReference type="Proteomes" id="UP000664132"/>
    </source>
</evidence>
<dbReference type="Proteomes" id="UP000664132">
    <property type="component" value="Unassembled WGS sequence"/>
</dbReference>
<feature type="region of interest" description="Disordered" evidence="1">
    <location>
        <begin position="17"/>
        <end position="96"/>
    </location>
</feature>
<proteinExistence type="predicted"/>
<dbReference type="AlphaFoldDB" id="A0A8H7W8E2"/>
<comment type="caution">
    <text evidence="2">The sequence shown here is derived from an EMBL/GenBank/DDBJ whole genome shotgun (WGS) entry which is preliminary data.</text>
</comment>
<organism evidence="2 3">
    <name type="scientific">Cadophora malorum</name>
    <dbReference type="NCBI Taxonomy" id="108018"/>
    <lineage>
        <taxon>Eukaryota</taxon>
        <taxon>Fungi</taxon>
        <taxon>Dikarya</taxon>
        <taxon>Ascomycota</taxon>
        <taxon>Pezizomycotina</taxon>
        <taxon>Leotiomycetes</taxon>
        <taxon>Helotiales</taxon>
        <taxon>Ploettnerulaceae</taxon>
        <taxon>Cadophora</taxon>
    </lineage>
</organism>
<reference evidence="2" key="1">
    <citation type="submission" date="2021-02" db="EMBL/GenBank/DDBJ databases">
        <title>Genome sequence Cadophora malorum strain M34.</title>
        <authorList>
            <person name="Stefanovic E."/>
            <person name="Vu D."/>
            <person name="Scully C."/>
            <person name="Dijksterhuis J."/>
            <person name="Roader J."/>
            <person name="Houbraken J."/>
        </authorList>
    </citation>
    <scope>NUCLEOTIDE SEQUENCE</scope>
    <source>
        <strain evidence="2">M34</strain>
    </source>
</reference>
<feature type="compositionally biased region" description="Acidic residues" evidence="1">
    <location>
        <begin position="64"/>
        <end position="83"/>
    </location>
</feature>
<gene>
    <name evidence="2" type="ORF">IFR04_007723</name>
</gene>
<evidence type="ECO:0000313" key="2">
    <source>
        <dbReference type="EMBL" id="KAG4419127.1"/>
    </source>
</evidence>
<name>A0A8H7W8E2_9HELO</name>
<dbReference type="EMBL" id="JAFJYH010000112">
    <property type="protein sequence ID" value="KAG4419127.1"/>
    <property type="molecule type" value="Genomic_DNA"/>
</dbReference>
<sequence>MPIALAKLSKTTLINTGAQVQAEQHDEDSEDTGSKVSEDVPELIPDTRSKSESISSRQGRIIEEVDEDTDDAECDPDDTDDGNEETKSEGIEELEK</sequence>